<reference evidence="1" key="2">
    <citation type="submission" date="2023-04" db="EMBL/GenBank/DDBJ databases">
        <authorList>
            <person name="Bruccoleri R.E."/>
            <person name="Oakeley E.J."/>
            <person name="Faust A.-M."/>
            <person name="Dessus-Babus S."/>
            <person name="Altorfer M."/>
            <person name="Burckhardt D."/>
            <person name="Oertli M."/>
            <person name="Naumann U."/>
            <person name="Petersen F."/>
            <person name="Wong J."/>
        </authorList>
    </citation>
    <scope>NUCLEOTIDE SEQUENCE</scope>
    <source>
        <strain evidence="1">GSM-AAB239-AS_SAM_17_03QT</strain>
        <tissue evidence="1">Leaf</tissue>
    </source>
</reference>
<dbReference type="Proteomes" id="UP001140949">
    <property type="component" value="Unassembled WGS sequence"/>
</dbReference>
<comment type="caution">
    <text evidence="1">The sequence shown here is derived from an EMBL/GenBank/DDBJ whole genome shotgun (WGS) entry which is preliminary data.</text>
</comment>
<keyword evidence="3" id="KW-1185">Reference proteome</keyword>
<protein>
    <recommendedName>
        <fullName evidence="4">Secreted protein</fullName>
    </recommendedName>
</protein>
<dbReference type="AlphaFoldDB" id="A0AAX6ER11"/>
<organism evidence="1 3">
    <name type="scientific">Iris pallida</name>
    <name type="common">Sweet iris</name>
    <dbReference type="NCBI Taxonomy" id="29817"/>
    <lineage>
        <taxon>Eukaryota</taxon>
        <taxon>Viridiplantae</taxon>
        <taxon>Streptophyta</taxon>
        <taxon>Embryophyta</taxon>
        <taxon>Tracheophyta</taxon>
        <taxon>Spermatophyta</taxon>
        <taxon>Magnoliopsida</taxon>
        <taxon>Liliopsida</taxon>
        <taxon>Asparagales</taxon>
        <taxon>Iridaceae</taxon>
        <taxon>Iridoideae</taxon>
        <taxon>Irideae</taxon>
        <taxon>Iris</taxon>
    </lineage>
</organism>
<evidence type="ECO:0008006" key="4">
    <source>
        <dbReference type="Google" id="ProtNLM"/>
    </source>
</evidence>
<reference evidence="1" key="1">
    <citation type="journal article" date="2023" name="GigaByte">
        <title>Genome assembly of the bearded iris, Iris pallida Lam.</title>
        <authorList>
            <person name="Bruccoleri R.E."/>
            <person name="Oakeley E.J."/>
            <person name="Faust A.M.E."/>
            <person name="Altorfer M."/>
            <person name="Dessus-Babus S."/>
            <person name="Burckhardt D."/>
            <person name="Oertli M."/>
            <person name="Naumann U."/>
            <person name="Petersen F."/>
            <person name="Wong J."/>
        </authorList>
    </citation>
    <scope>NUCLEOTIDE SEQUENCE</scope>
    <source>
        <strain evidence="1">GSM-AAB239-AS_SAM_17_03QT</strain>
    </source>
</reference>
<evidence type="ECO:0000313" key="2">
    <source>
        <dbReference type="EMBL" id="KAJ6809819.1"/>
    </source>
</evidence>
<proteinExistence type="predicted"/>
<dbReference type="EMBL" id="JANAVB010032941">
    <property type="protein sequence ID" value="KAJ6809819.1"/>
    <property type="molecule type" value="Genomic_DNA"/>
</dbReference>
<evidence type="ECO:0000313" key="1">
    <source>
        <dbReference type="EMBL" id="KAJ6806269.1"/>
    </source>
</evidence>
<dbReference type="EMBL" id="JANAVB010034619">
    <property type="protein sequence ID" value="KAJ6806269.1"/>
    <property type="molecule type" value="Genomic_DNA"/>
</dbReference>
<name>A0AAX6ER11_IRIPA</name>
<evidence type="ECO:0000313" key="3">
    <source>
        <dbReference type="Proteomes" id="UP001140949"/>
    </source>
</evidence>
<accession>A0AAX6ER11</accession>
<gene>
    <name evidence="2" type="ORF">M6B38_160935</name>
    <name evidence="1" type="ORF">M6B38_175710</name>
</gene>
<sequence length="81" mass="8204">MAVAALRPAVSYVFCSRCVSSVAEALLDGARAAGSSSKPVVALIRRESLATVANCNPGAPPSLFLCSPLQQATGRLALAAM</sequence>